<comment type="caution">
    <text evidence="1">The sequence shown here is derived from an EMBL/GenBank/DDBJ whole genome shotgun (WGS) entry which is preliminary data.</text>
</comment>
<dbReference type="InterPro" id="IPR036086">
    <property type="entry name" value="ParB/Sulfiredoxin_sf"/>
</dbReference>
<dbReference type="Gene3D" id="3.90.1530.10">
    <property type="entry name" value="Conserved hypothetical protein from pyrococcus furiosus pfu- 392566-001, ParB domain"/>
    <property type="match status" value="1"/>
</dbReference>
<evidence type="ECO:0000313" key="1">
    <source>
        <dbReference type="EMBL" id="MDR6241976.1"/>
    </source>
</evidence>
<dbReference type="AlphaFoldDB" id="A0AAE4BUP2"/>
<gene>
    <name evidence="1" type="ORF">HNQ88_005063</name>
</gene>
<organism evidence="1 2">
    <name type="scientific">Aureibacter tunicatorum</name>
    <dbReference type="NCBI Taxonomy" id="866807"/>
    <lineage>
        <taxon>Bacteria</taxon>
        <taxon>Pseudomonadati</taxon>
        <taxon>Bacteroidota</taxon>
        <taxon>Cytophagia</taxon>
        <taxon>Cytophagales</taxon>
        <taxon>Persicobacteraceae</taxon>
        <taxon>Aureibacter</taxon>
    </lineage>
</organism>
<sequence>MSKREFIRNAFSTEQDTVLSNVLIDPCLESYFPSLNECDLSVMTDSIRQFGIISPIILWKFENKNVLVDGFHRYRIAISMDAFLLRNNYKFIHFADFNQVKEWMISIHYPFRKLTTQQKCYYRGEMVLLTASNRNLSLSSAIELTSGKFSVSAHTIKNDYKYAVRVNQLKKKDNPLAKSILEGTSGILKRDLIKSFEWP</sequence>
<dbReference type="CDD" id="cd16387">
    <property type="entry name" value="ParB_N_Srx"/>
    <property type="match status" value="1"/>
</dbReference>
<dbReference type="SUPFAM" id="SSF110849">
    <property type="entry name" value="ParB/Sulfiredoxin"/>
    <property type="match status" value="1"/>
</dbReference>
<dbReference type="EMBL" id="JAVDQD010000014">
    <property type="protein sequence ID" value="MDR6241976.1"/>
    <property type="molecule type" value="Genomic_DNA"/>
</dbReference>
<proteinExistence type="predicted"/>
<name>A0AAE4BUP2_9BACT</name>
<keyword evidence="2" id="KW-1185">Reference proteome</keyword>
<evidence type="ECO:0000313" key="2">
    <source>
        <dbReference type="Proteomes" id="UP001185092"/>
    </source>
</evidence>
<protein>
    <recommendedName>
        <fullName evidence="3">ParB/Sulfiredoxin domain-containing protein</fullName>
    </recommendedName>
</protein>
<dbReference type="RefSeq" id="WP_309943214.1">
    <property type="nucleotide sequence ID" value="NZ_AP025311.1"/>
</dbReference>
<evidence type="ECO:0008006" key="3">
    <source>
        <dbReference type="Google" id="ProtNLM"/>
    </source>
</evidence>
<reference evidence="1" key="1">
    <citation type="submission" date="2023-07" db="EMBL/GenBank/DDBJ databases">
        <title>Genomic Encyclopedia of Type Strains, Phase IV (KMG-IV): sequencing the most valuable type-strain genomes for metagenomic binning, comparative biology and taxonomic classification.</title>
        <authorList>
            <person name="Goeker M."/>
        </authorList>
    </citation>
    <scope>NUCLEOTIDE SEQUENCE</scope>
    <source>
        <strain evidence="1">DSM 26174</strain>
    </source>
</reference>
<accession>A0AAE4BUP2</accession>
<dbReference type="Proteomes" id="UP001185092">
    <property type="component" value="Unassembled WGS sequence"/>
</dbReference>